<dbReference type="InterPro" id="IPR036779">
    <property type="entry name" value="LysM_dom_sf"/>
</dbReference>
<dbReference type="PROSITE" id="PS51782">
    <property type="entry name" value="LYSM"/>
    <property type="match status" value="3"/>
</dbReference>
<dbReference type="InterPro" id="IPR018392">
    <property type="entry name" value="LysM"/>
</dbReference>
<reference evidence="3 4" key="1">
    <citation type="submission" date="2020-08" db="EMBL/GenBank/DDBJ databases">
        <title>Genomic Encyclopedia of Type Strains, Phase IV (KMG-IV): sequencing the most valuable type-strain genomes for metagenomic binning, comparative biology and taxonomic classification.</title>
        <authorList>
            <person name="Goeker M."/>
        </authorList>
    </citation>
    <scope>NUCLEOTIDE SEQUENCE [LARGE SCALE GENOMIC DNA]</scope>
    <source>
        <strain evidence="3 4">DSM 28570</strain>
    </source>
</reference>
<dbReference type="EMBL" id="JACHEO010000006">
    <property type="protein sequence ID" value="MBB5347772.1"/>
    <property type="molecule type" value="Genomic_DNA"/>
</dbReference>
<comment type="caution">
    <text evidence="3">The sequence shown here is derived from an EMBL/GenBank/DDBJ whole genome shotgun (WGS) entry which is preliminary data.</text>
</comment>
<dbReference type="PANTHER" id="PTHR33734:SF22">
    <property type="entry name" value="MEMBRANE-BOUND LYTIC MUREIN TRANSGLYCOSYLASE D"/>
    <property type="match status" value="1"/>
</dbReference>
<evidence type="ECO:0000313" key="3">
    <source>
        <dbReference type="EMBL" id="MBB5347772.1"/>
    </source>
</evidence>
<evidence type="ECO:0000259" key="2">
    <source>
        <dbReference type="PROSITE" id="PS51782"/>
    </source>
</evidence>
<proteinExistence type="predicted"/>
<organism evidence="3 4">
    <name type="scientific">Desulfoprunum benzoelyticum</name>
    <dbReference type="NCBI Taxonomy" id="1506996"/>
    <lineage>
        <taxon>Bacteria</taxon>
        <taxon>Pseudomonadati</taxon>
        <taxon>Thermodesulfobacteriota</taxon>
        <taxon>Desulfobulbia</taxon>
        <taxon>Desulfobulbales</taxon>
        <taxon>Desulfobulbaceae</taxon>
        <taxon>Desulfoprunum</taxon>
    </lineage>
</organism>
<gene>
    <name evidence="3" type="ORF">HNQ81_001496</name>
</gene>
<dbReference type="InterPro" id="IPR023346">
    <property type="entry name" value="Lysozyme-like_dom_sf"/>
</dbReference>
<dbReference type="Gene3D" id="3.10.350.10">
    <property type="entry name" value="LysM domain"/>
    <property type="match status" value="3"/>
</dbReference>
<keyword evidence="4" id="KW-1185">Reference proteome</keyword>
<dbReference type="Proteomes" id="UP000539642">
    <property type="component" value="Unassembled WGS sequence"/>
</dbReference>
<protein>
    <submittedName>
        <fullName evidence="3">Membrane-bound lytic murein transglycosylase D</fullName>
    </submittedName>
</protein>
<dbReference type="SMART" id="SM00257">
    <property type="entry name" value="LysM"/>
    <property type="match status" value="3"/>
</dbReference>
<accession>A0A840UPR9</accession>
<dbReference type="SUPFAM" id="SSF53955">
    <property type="entry name" value="Lysozyme-like"/>
    <property type="match status" value="1"/>
</dbReference>
<dbReference type="RefSeq" id="WP_183349833.1">
    <property type="nucleotide sequence ID" value="NZ_JACHEO010000006.1"/>
</dbReference>
<feature type="compositionally biased region" description="Low complexity" evidence="1">
    <location>
        <begin position="29"/>
        <end position="41"/>
    </location>
</feature>
<dbReference type="AlphaFoldDB" id="A0A840UPR9"/>
<dbReference type="SUPFAM" id="SSF54106">
    <property type="entry name" value="LysM domain"/>
    <property type="match status" value="3"/>
</dbReference>
<dbReference type="Pfam" id="PF01476">
    <property type="entry name" value="LysM"/>
    <property type="match status" value="3"/>
</dbReference>
<dbReference type="PANTHER" id="PTHR33734">
    <property type="entry name" value="LYSM DOMAIN-CONTAINING GPI-ANCHORED PROTEIN 2"/>
    <property type="match status" value="1"/>
</dbReference>
<dbReference type="PROSITE" id="PS51257">
    <property type="entry name" value="PROKAR_LIPOPROTEIN"/>
    <property type="match status" value="1"/>
</dbReference>
<evidence type="ECO:0000256" key="1">
    <source>
        <dbReference type="SAM" id="MobiDB-lite"/>
    </source>
</evidence>
<feature type="domain" description="LysM" evidence="2">
    <location>
        <begin position="605"/>
        <end position="648"/>
    </location>
</feature>
<feature type="region of interest" description="Disordered" evidence="1">
    <location>
        <begin position="29"/>
        <end position="57"/>
    </location>
</feature>
<feature type="domain" description="LysM" evidence="2">
    <location>
        <begin position="361"/>
        <end position="404"/>
    </location>
</feature>
<dbReference type="CDD" id="cd16894">
    <property type="entry name" value="MltD-like"/>
    <property type="match status" value="1"/>
</dbReference>
<dbReference type="Pfam" id="PF01464">
    <property type="entry name" value="SLT"/>
    <property type="match status" value="1"/>
</dbReference>
<feature type="domain" description="LysM" evidence="2">
    <location>
        <begin position="430"/>
        <end position="474"/>
    </location>
</feature>
<dbReference type="InterPro" id="IPR008258">
    <property type="entry name" value="Transglycosylase_SLT_dom_1"/>
</dbReference>
<name>A0A840UPR9_9BACT</name>
<sequence length="651" mass="72269">MFYKHLEQFHLLLVLLFALSLTGCASESRLNPLSDPSSSLSSDRRNADGSEDPDLSLEDVEAQGSLEQEMAALRQTGMWDSETSPVTQRDKERSIDTFPLVMNKQVEMYLNLFQTRHRKIYESWLSRSSIYLSLMEKELKNAGLPRELIYLSMIESGYNQRACSPANAVGLWQFIDGTARQYNLDINTFVDERRDAEKSTKAAAAFLSELYREFGDWHLAVAAYNAGAGKIGRGLTKYNVSSFWELAREDYLALETKRYVPKLIAAIIIGKNPEKYGFTKVQKFRPLQYATMKVPPGLSLDALAVVCNTSVKEIKFLNQELRQGKTPPNRPDYEAKIPVAAQEIAGRNISRLHSVVTTGFKSYRIKRGDTLSSICSTYGINKTTLLKVNNLRSKKLTRGQYLRIPYNTVSYQILPEGSKMALAANKSNLILHRVKAGEHISKIASRYNVTPQMIASWNGLSSVNKISVGQQLALYPADRTITTIPGAVTIASLEDDEIGTASAPRSGSDTVRVLTADKKKMSHQPTTVAASSRKNGAIAHAQNKTSVRGARIHTAQTISAQTVQKNISSAQTSRTLSSSTGKTVLANSLKKKSNGNRVKLKDSYSLYQVKDGDTLWTISKKFNVSSVHIKEWNNLKSNVIHPGSQLKVKGV</sequence>
<dbReference type="CDD" id="cd00118">
    <property type="entry name" value="LysM"/>
    <property type="match status" value="3"/>
</dbReference>
<dbReference type="Gene3D" id="1.10.530.10">
    <property type="match status" value="1"/>
</dbReference>
<dbReference type="GO" id="GO:0008932">
    <property type="term" value="F:lytic endotransglycosylase activity"/>
    <property type="evidence" value="ECO:0007669"/>
    <property type="project" value="TreeGrafter"/>
</dbReference>
<evidence type="ECO:0000313" key="4">
    <source>
        <dbReference type="Proteomes" id="UP000539642"/>
    </source>
</evidence>